<keyword evidence="8" id="KW-0718">Serine biosynthesis</keyword>
<evidence type="ECO:0000256" key="3">
    <source>
        <dbReference type="ARBA" id="ARBA00012640"/>
    </source>
</evidence>
<dbReference type="Gene3D" id="1.20.1440.100">
    <property type="entry name" value="SG protein - dephosphorylation function"/>
    <property type="match status" value="1"/>
</dbReference>
<evidence type="ECO:0000256" key="6">
    <source>
        <dbReference type="ARBA" id="ARBA00022801"/>
    </source>
</evidence>
<protein>
    <recommendedName>
        <fullName evidence="3">phosphoserine phosphatase</fullName>
        <ecNumber evidence="3">3.1.3.3</ecNumber>
    </recommendedName>
</protein>
<dbReference type="EMBL" id="PFHR01000150">
    <property type="protein sequence ID" value="PIW96823.1"/>
    <property type="molecule type" value="Genomic_DNA"/>
</dbReference>
<dbReference type="EC" id="3.1.3.3" evidence="3"/>
<keyword evidence="4" id="KW-0028">Amino-acid biosynthesis</keyword>
<accession>A0A2M7INA7</accession>
<dbReference type="GO" id="GO:0036424">
    <property type="term" value="F:L-phosphoserine phosphatase activity"/>
    <property type="evidence" value="ECO:0007669"/>
    <property type="project" value="TreeGrafter"/>
</dbReference>
<evidence type="ECO:0000256" key="9">
    <source>
        <dbReference type="ARBA" id="ARBA00048138"/>
    </source>
</evidence>
<keyword evidence="6" id="KW-0378">Hydrolase</keyword>
<dbReference type="InterPro" id="IPR036412">
    <property type="entry name" value="HAD-like_sf"/>
</dbReference>
<dbReference type="Gene3D" id="3.40.50.1000">
    <property type="entry name" value="HAD superfamily/HAD-like"/>
    <property type="match status" value="1"/>
</dbReference>
<dbReference type="PANTHER" id="PTHR43344">
    <property type="entry name" value="PHOSPHOSERINE PHOSPHATASE"/>
    <property type="match status" value="1"/>
</dbReference>
<dbReference type="GO" id="GO:0006564">
    <property type="term" value="P:L-serine biosynthetic process"/>
    <property type="evidence" value="ECO:0007669"/>
    <property type="project" value="UniProtKB-KW"/>
</dbReference>
<dbReference type="NCBIfam" id="TIGR01488">
    <property type="entry name" value="HAD-SF-IB"/>
    <property type="match status" value="1"/>
</dbReference>
<dbReference type="PANTHER" id="PTHR43344:SF2">
    <property type="entry name" value="PHOSPHOSERINE PHOSPHATASE"/>
    <property type="match status" value="1"/>
</dbReference>
<dbReference type="Proteomes" id="UP000230837">
    <property type="component" value="Unassembled WGS sequence"/>
</dbReference>
<comment type="catalytic activity">
    <reaction evidence="9">
        <text>O-phospho-L-serine + H2O = L-serine + phosphate</text>
        <dbReference type="Rhea" id="RHEA:21208"/>
        <dbReference type="ChEBI" id="CHEBI:15377"/>
        <dbReference type="ChEBI" id="CHEBI:33384"/>
        <dbReference type="ChEBI" id="CHEBI:43474"/>
        <dbReference type="ChEBI" id="CHEBI:57524"/>
        <dbReference type="EC" id="3.1.3.3"/>
    </reaction>
</comment>
<dbReference type="SUPFAM" id="SSF56784">
    <property type="entry name" value="HAD-like"/>
    <property type="match status" value="1"/>
</dbReference>
<sequence>MIQIKRPVAFFDIDGTVFRSSLLIELVEALVKEEIFPSEGQDEYYDFYIRWRNREGAYEEYINAVVKSFLQHLKGVPYGVFADIGKRVVAIQSKRVYQYTRDLIKTLKAENYYLVAISQSPKTILDQFCQQYGFDKVYGRIYEIGPQDRFTGLITDGHLIENKANIVKRVFDNNPSLISKNSVAVGDTDGDISLLESVAKPICFNPNQVLYTYAKRMNWPVVVERKDMIYHL</sequence>
<reference evidence="12" key="1">
    <citation type="submission" date="2017-09" db="EMBL/GenBank/DDBJ databases">
        <title>Depth-based differentiation of microbial function through sediment-hosted aquifers and enrichment of novel symbionts in the deep terrestrial subsurface.</title>
        <authorList>
            <person name="Probst A.J."/>
            <person name="Ladd B."/>
            <person name="Jarett J.K."/>
            <person name="Geller-Mcgrath D.E."/>
            <person name="Sieber C.M.K."/>
            <person name="Emerson J.B."/>
            <person name="Anantharaman K."/>
            <person name="Thomas B.C."/>
            <person name="Malmstrom R."/>
            <person name="Stieglmeier M."/>
            <person name="Klingl A."/>
            <person name="Woyke T."/>
            <person name="Ryan C.M."/>
            <person name="Banfield J.F."/>
        </authorList>
    </citation>
    <scope>NUCLEOTIDE SEQUENCE [LARGE SCALE GENOMIC DNA]</scope>
</reference>
<evidence type="ECO:0000256" key="10">
    <source>
        <dbReference type="ARBA" id="ARBA00048523"/>
    </source>
</evidence>
<name>A0A2M7INA7_9BACT</name>
<dbReference type="Pfam" id="PF12710">
    <property type="entry name" value="HAD"/>
    <property type="match status" value="1"/>
</dbReference>
<dbReference type="GO" id="GO:0005737">
    <property type="term" value="C:cytoplasm"/>
    <property type="evidence" value="ECO:0007669"/>
    <property type="project" value="TreeGrafter"/>
</dbReference>
<evidence type="ECO:0000313" key="12">
    <source>
        <dbReference type="Proteomes" id="UP000230837"/>
    </source>
</evidence>
<evidence type="ECO:0000256" key="1">
    <source>
        <dbReference type="ARBA" id="ARBA00001946"/>
    </source>
</evidence>
<dbReference type="AlphaFoldDB" id="A0A2M7INA7"/>
<keyword evidence="7" id="KW-0460">Magnesium</keyword>
<evidence type="ECO:0000256" key="5">
    <source>
        <dbReference type="ARBA" id="ARBA00022723"/>
    </source>
</evidence>
<comment type="caution">
    <text evidence="11">The sequence shown here is derived from an EMBL/GenBank/DDBJ whole genome shotgun (WGS) entry which is preliminary data.</text>
</comment>
<evidence type="ECO:0000256" key="4">
    <source>
        <dbReference type="ARBA" id="ARBA00022605"/>
    </source>
</evidence>
<dbReference type="InterPro" id="IPR050582">
    <property type="entry name" value="HAD-like_SerB"/>
</dbReference>
<evidence type="ECO:0000313" key="11">
    <source>
        <dbReference type="EMBL" id="PIW96823.1"/>
    </source>
</evidence>
<organism evidence="11 12">
    <name type="scientific">Candidatus Kaiserbacteria bacterium CG_4_8_14_3_um_filter_38_9</name>
    <dbReference type="NCBI Taxonomy" id="1974599"/>
    <lineage>
        <taxon>Bacteria</taxon>
        <taxon>Candidatus Kaiseribacteriota</taxon>
    </lineage>
</organism>
<comment type="catalytic activity">
    <reaction evidence="10">
        <text>O-phospho-D-serine + H2O = D-serine + phosphate</text>
        <dbReference type="Rhea" id="RHEA:24873"/>
        <dbReference type="ChEBI" id="CHEBI:15377"/>
        <dbReference type="ChEBI" id="CHEBI:35247"/>
        <dbReference type="ChEBI" id="CHEBI:43474"/>
        <dbReference type="ChEBI" id="CHEBI:58680"/>
        <dbReference type="EC" id="3.1.3.3"/>
    </reaction>
</comment>
<evidence type="ECO:0000256" key="2">
    <source>
        <dbReference type="ARBA" id="ARBA00005135"/>
    </source>
</evidence>
<dbReference type="InterPro" id="IPR023214">
    <property type="entry name" value="HAD_sf"/>
</dbReference>
<comment type="cofactor">
    <cofactor evidence="1">
        <name>Mg(2+)</name>
        <dbReference type="ChEBI" id="CHEBI:18420"/>
    </cofactor>
</comment>
<gene>
    <name evidence="11" type="ORF">COZ82_02890</name>
</gene>
<evidence type="ECO:0000256" key="7">
    <source>
        <dbReference type="ARBA" id="ARBA00022842"/>
    </source>
</evidence>
<dbReference type="GO" id="GO:0000287">
    <property type="term" value="F:magnesium ion binding"/>
    <property type="evidence" value="ECO:0007669"/>
    <property type="project" value="TreeGrafter"/>
</dbReference>
<comment type="pathway">
    <text evidence="2">Amino-acid biosynthesis; L-serine biosynthesis; L-serine from 3-phospho-D-glycerate: step 3/3.</text>
</comment>
<keyword evidence="5" id="KW-0479">Metal-binding</keyword>
<proteinExistence type="predicted"/>
<evidence type="ECO:0000256" key="8">
    <source>
        <dbReference type="ARBA" id="ARBA00023299"/>
    </source>
</evidence>